<dbReference type="PANTHER" id="PTHR42794:SF2">
    <property type="entry name" value="ABC TRANSPORTER ATP-BINDING PROTEIN"/>
    <property type="match status" value="1"/>
</dbReference>
<dbReference type="RefSeq" id="WP_209357505.1">
    <property type="nucleotide sequence ID" value="NZ_CP060010.1"/>
</dbReference>
<evidence type="ECO:0000256" key="1">
    <source>
        <dbReference type="ARBA" id="ARBA00005417"/>
    </source>
</evidence>
<dbReference type="PANTHER" id="PTHR42794">
    <property type="entry name" value="HEMIN IMPORT ATP-BINDING PROTEIN HMUV"/>
    <property type="match status" value="1"/>
</dbReference>
<dbReference type="Pfam" id="PF00005">
    <property type="entry name" value="ABC_tran"/>
    <property type="match status" value="1"/>
</dbReference>
<gene>
    <name evidence="6" type="ORF">HZ995_04645</name>
</gene>
<evidence type="ECO:0000313" key="6">
    <source>
        <dbReference type="EMBL" id="QTN36809.1"/>
    </source>
</evidence>
<sequence length="260" mass="28552">MSHAKLTVENLSWRPSRKAPFILHSTSFTLDCGRILGVVGANGAGKSTLLRSLYRYQAPTTGTIKVDDQDIWAIAPRSAARIVAAVLQEQPNDFALTVRDIVTLGRLPHRLGFSSPGQNCAQIIDRVLEQADLSQLADRQLGTLSGGERQRVMMARALAQEPRLLVLDEPTNHLDIQHQLELLQLVKDMDVTVVVSLHDLNVAAAYCDDILVMEHGHTIAFGPPEEVLTETLVSGAFSVTAQLEKLSKSQNNHFSFQLNS</sequence>
<dbReference type="KEGG" id="cact:HZ995_04645"/>
<organism evidence="6 7">
    <name type="scientific">Cognatishimia activa</name>
    <dbReference type="NCBI Taxonomy" id="1715691"/>
    <lineage>
        <taxon>Bacteria</taxon>
        <taxon>Pseudomonadati</taxon>
        <taxon>Pseudomonadota</taxon>
        <taxon>Alphaproteobacteria</taxon>
        <taxon>Rhodobacterales</taxon>
        <taxon>Paracoccaceae</taxon>
        <taxon>Cognatishimia</taxon>
    </lineage>
</organism>
<dbReference type="InterPro" id="IPR003439">
    <property type="entry name" value="ABC_transporter-like_ATP-bd"/>
</dbReference>
<dbReference type="FunFam" id="3.40.50.300:FF:000134">
    <property type="entry name" value="Iron-enterobactin ABC transporter ATP-binding protein"/>
    <property type="match status" value="1"/>
</dbReference>
<dbReference type="InterPro" id="IPR017871">
    <property type="entry name" value="ABC_transporter-like_CS"/>
</dbReference>
<feature type="domain" description="ABC transporter" evidence="5">
    <location>
        <begin position="6"/>
        <end position="240"/>
    </location>
</feature>
<dbReference type="InterPro" id="IPR027417">
    <property type="entry name" value="P-loop_NTPase"/>
</dbReference>
<dbReference type="Gene3D" id="3.40.50.300">
    <property type="entry name" value="P-loop containing nucleotide triphosphate hydrolases"/>
    <property type="match status" value="1"/>
</dbReference>
<dbReference type="SUPFAM" id="SSF52540">
    <property type="entry name" value="P-loop containing nucleoside triphosphate hydrolases"/>
    <property type="match status" value="1"/>
</dbReference>
<dbReference type="CDD" id="cd03214">
    <property type="entry name" value="ABC_Iron-Siderophores_B12_Hemin"/>
    <property type="match status" value="1"/>
</dbReference>
<evidence type="ECO:0000256" key="3">
    <source>
        <dbReference type="ARBA" id="ARBA00022741"/>
    </source>
</evidence>
<accession>A0A975ERD8</accession>
<dbReference type="SMART" id="SM00382">
    <property type="entry name" value="AAA"/>
    <property type="match status" value="1"/>
</dbReference>
<reference evidence="6" key="1">
    <citation type="submission" date="2020-07" db="EMBL/GenBank/DDBJ databases">
        <title>Genome sequences of bacteria associated with the marine, planktonic diatom Thalassiosira profunda strain ECT2AJA-044.</title>
        <authorList>
            <person name="Gargas C.B."/>
            <person name="Roberts W.R."/>
            <person name="Alverson A.J."/>
        </authorList>
    </citation>
    <scope>NUCLEOTIDE SEQUENCE</scope>
    <source>
        <strain evidence="6">ECT2AJA-044</strain>
    </source>
</reference>
<dbReference type="InterPro" id="IPR003593">
    <property type="entry name" value="AAA+_ATPase"/>
</dbReference>
<evidence type="ECO:0000313" key="7">
    <source>
        <dbReference type="Proteomes" id="UP000665026"/>
    </source>
</evidence>
<keyword evidence="2" id="KW-0813">Transport</keyword>
<evidence type="ECO:0000256" key="4">
    <source>
        <dbReference type="ARBA" id="ARBA00022840"/>
    </source>
</evidence>
<name>A0A975ERD8_9RHOB</name>
<dbReference type="GO" id="GO:0005524">
    <property type="term" value="F:ATP binding"/>
    <property type="evidence" value="ECO:0007669"/>
    <property type="project" value="UniProtKB-KW"/>
</dbReference>
<dbReference type="PROSITE" id="PS50893">
    <property type="entry name" value="ABC_TRANSPORTER_2"/>
    <property type="match status" value="1"/>
</dbReference>
<dbReference type="Proteomes" id="UP000665026">
    <property type="component" value="Chromosome"/>
</dbReference>
<comment type="similarity">
    <text evidence="1">Belongs to the ABC transporter superfamily.</text>
</comment>
<dbReference type="AlphaFoldDB" id="A0A975ERD8"/>
<dbReference type="PROSITE" id="PS00211">
    <property type="entry name" value="ABC_TRANSPORTER_1"/>
    <property type="match status" value="1"/>
</dbReference>
<dbReference type="EMBL" id="CP060010">
    <property type="protein sequence ID" value="QTN36809.1"/>
    <property type="molecule type" value="Genomic_DNA"/>
</dbReference>
<evidence type="ECO:0000256" key="2">
    <source>
        <dbReference type="ARBA" id="ARBA00022448"/>
    </source>
</evidence>
<evidence type="ECO:0000259" key="5">
    <source>
        <dbReference type="PROSITE" id="PS50893"/>
    </source>
</evidence>
<keyword evidence="3" id="KW-0547">Nucleotide-binding</keyword>
<protein>
    <submittedName>
        <fullName evidence="6">ABC transporter ATP-binding protein</fullName>
    </submittedName>
</protein>
<dbReference type="GO" id="GO:0016887">
    <property type="term" value="F:ATP hydrolysis activity"/>
    <property type="evidence" value="ECO:0007669"/>
    <property type="project" value="InterPro"/>
</dbReference>
<keyword evidence="4 6" id="KW-0067">ATP-binding</keyword>
<proteinExistence type="inferred from homology"/>